<feature type="region of interest" description="Disordered" evidence="1">
    <location>
        <begin position="186"/>
        <end position="210"/>
    </location>
</feature>
<dbReference type="OrthoDB" id="5357726at2759"/>
<dbReference type="Proteomes" id="UP001140502">
    <property type="component" value="Unassembled WGS sequence"/>
</dbReference>
<evidence type="ECO:0000256" key="1">
    <source>
        <dbReference type="SAM" id="MobiDB-lite"/>
    </source>
</evidence>
<dbReference type="GO" id="GO:0008237">
    <property type="term" value="F:metallopeptidase activity"/>
    <property type="evidence" value="ECO:0007669"/>
    <property type="project" value="InterPro"/>
</dbReference>
<proteinExistence type="predicted"/>
<keyword evidence="3" id="KW-1185">Reference proteome</keyword>
<protein>
    <submittedName>
        <fullName evidence="2">Uncharacterized protein</fullName>
    </submittedName>
</protein>
<sequence length="210" mass="23713">MAHDALVSISKPPNGFPHMFEKYFASGDKTKVEVIFKSIIGSGSDPYLGNDRLENVHFTDADLNGLCDPITDPKPGTILMYTYNELVDKTKPSFIVVCPILWTLDIPNAKDIKPSWLRKDEVIIDGQMKKPDGSIVYLYDTYYTQELIRTKNNHEIAKALTNADSYAMFAREAYFRTYCPGMPFPDPKSYEPDPRVQHPRKAGVPSASEL</sequence>
<dbReference type="Gene3D" id="3.40.390.10">
    <property type="entry name" value="Collagenase (Catalytic Domain)"/>
    <property type="match status" value="1"/>
</dbReference>
<dbReference type="InterPro" id="IPR024079">
    <property type="entry name" value="MetalloPept_cat_dom_sf"/>
</dbReference>
<evidence type="ECO:0000313" key="3">
    <source>
        <dbReference type="Proteomes" id="UP001140502"/>
    </source>
</evidence>
<organism evidence="2 3">
    <name type="scientific">Fusarium piperis</name>
    <dbReference type="NCBI Taxonomy" id="1435070"/>
    <lineage>
        <taxon>Eukaryota</taxon>
        <taxon>Fungi</taxon>
        <taxon>Dikarya</taxon>
        <taxon>Ascomycota</taxon>
        <taxon>Pezizomycotina</taxon>
        <taxon>Sordariomycetes</taxon>
        <taxon>Hypocreomycetidae</taxon>
        <taxon>Hypocreales</taxon>
        <taxon>Nectriaceae</taxon>
        <taxon>Fusarium</taxon>
        <taxon>Fusarium solani species complex</taxon>
    </lineage>
</organism>
<comment type="caution">
    <text evidence="2">The sequence shown here is derived from an EMBL/GenBank/DDBJ whole genome shotgun (WGS) entry which is preliminary data.</text>
</comment>
<evidence type="ECO:0000313" key="2">
    <source>
        <dbReference type="EMBL" id="KAJ4320382.1"/>
    </source>
</evidence>
<gene>
    <name evidence="2" type="ORF">N0V84_005876</name>
</gene>
<name>A0A9W8WCV5_9HYPO</name>
<reference evidence="2" key="1">
    <citation type="submission" date="2022-10" db="EMBL/GenBank/DDBJ databases">
        <title>Tapping the CABI collections for fungal endophytes: first genome assemblies for Collariella, Neodidymelliopsis, Ascochyta clinopodiicola, Didymella pomorum, Didymosphaeria variabile, Neocosmospora piperis and Neocucurbitaria cava.</title>
        <authorList>
            <person name="Hill R."/>
        </authorList>
    </citation>
    <scope>NUCLEOTIDE SEQUENCE</scope>
    <source>
        <strain evidence="2">IMI 366586</strain>
    </source>
</reference>
<accession>A0A9W8WCV5</accession>
<dbReference type="EMBL" id="JAPEUR010000109">
    <property type="protein sequence ID" value="KAJ4320382.1"/>
    <property type="molecule type" value="Genomic_DNA"/>
</dbReference>
<dbReference type="AlphaFoldDB" id="A0A9W8WCV5"/>